<organism evidence="1 2">
    <name type="scientific">Kibdelosporangium banguiense</name>
    <dbReference type="NCBI Taxonomy" id="1365924"/>
    <lineage>
        <taxon>Bacteria</taxon>
        <taxon>Bacillati</taxon>
        <taxon>Actinomycetota</taxon>
        <taxon>Actinomycetes</taxon>
        <taxon>Pseudonocardiales</taxon>
        <taxon>Pseudonocardiaceae</taxon>
        <taxon>Kibdelosporangium</taxon>
    </lineage>
</organism>
<sequence length="69" mass="7815">MSVYLSDRDSIIVQGSKVTDEEALAELRKRGLPAHETAVEIPRSLLPYFPKATWRNRVARLFGRSKDTA</sequence>
<protein>
    <submittedName>
        <fullName evidence="1">Uncharacterized protein</fullName>
    </submittedName>
</protein>
<keyword evidence="2" id="KW-1185">Reference proteome</keyword>
<evidence type="ECO:0000313" key="1">
    <source>
        <dbReference type="EMBL" id="MBP2321393.1"/>
    </source>
</evidence>
<gene>
    <name evidence="1" type="ORF">JOF56_001778</name>
</gene>
<comment type="caution">
    <text evidence="1">The sequence shown here is derived from an EMBL/GenBank/DDBJ whole genome shotgun (WGS) entry which is preliminary data.</text>
</comment>
<reference evidence="1 2" key="1">
    <citation type="submission" date="2021-03" db="EMBL/GenBank/DDBJ databases">
        <title>Sequencing the genomes of 1000 actinobacteria strains.</title>
        <authorList>
            <person name="Klenk H.-P."/>
        </authorList>
    </citation>
    <scope>NUCLEOTIDE SEQUENCE [LARGE SCALE GENOMIC DNA]</scope>
    <source>
        <strain evidence="1 2">DSM 46670</strain>
    </source>
</reference>
<name>A0ABS4TAE1_9PSEU</name>
<dbReference type="Proteomes" id="UP001519332">
    <property type="component" value="Unassembled WGS sequence"/>
</dbReference>
<dbReference type="RefSeq" id="WP_245378202.1">
    <property type="nucleotide sequence ID" value="NZ_JAGINW010000001.1"/>
</dbReference>
<evidence type="ECO:0000313" key="2">
    <source>
        <dbReference type="Proteomes" id="UP001519332"/>
    </source>
</evidence>
<proteinExistence type="predicted"/>
<accession>A0ABS4TAE1</accession>
<dbReference type="EMBL" id="JAGINW010000001">
    <property type="protein sequence ID" value="MBP2321393.1"/>
    <property type="molecule type" value="Genomic_DNA"/>
</dbReference>